<evidence type="ECO:0000313" key="2">
    <source>
        <dbReference type="Proteomes" id="UP000669887"/>
    </source>
</evidence>
<dbReference type="InterPro" id="IPR037165">
    <property type="entry name" value="AldOxase/xan_DH_Mopterin-bd_sf"/>
</dbReference>
<dbReference type="SUPFAM" id="SSF56003">
    <property type="entry name" value="Molybdenum cofactor-binding domain"/>
    <property type="match status" value="1"/>
</dbReference>
<dbReference type="EMBL" id="JAGFVQ010000014">
    <property type="protein sequence ID" value="MBO4140463.1"/>
    <property type="molecule type" value="Genomic_DNA"/>
</dbReference>
<reference evidence="1" key="1">
    <citation type="submission" date="2021-03" db="EMBL/GenBank/DDBJ databases">
        <title>X isolated from Micromonospora tulbaghiae.</title>
        <authorList>
            <person name="Stennett H.L."/>
        </authorList>
    </citation>
    <scope>NUCLEOTIDE SEQUENCE</scope>
    <source>
        <strain evidence="1">28M1-20</strain>
    </source>
</reference>
<dbReference type="AlphaFoldDB" id="A0AAW4JF50"/>
<dbReference type="GO" id="GO:0016491">
    <property type="term" value="F:oxidoreductase activity"/>
    <property type="evidence" value="ECO:0007669"/>
    <property type="project" value="InterPro"/>
</dbReference>
<organism evidence="1 2">
    <name type="scientific">Micromonospora tulbaghiae</name>
    <dbReference type="NCBI Taxonomy" id="479978"/>
    <lineage>
        <taxon>Bacteria</taxon>
        <taxon>Bacillati</taxon>
        <taxon>Actinomycetota</taxon>
        <taxon>Actinomycetes</taxon>
        <taxon>Micromonosporales</taxon>
        <taxon>Micromonosporaceae</taxon>
        <taxon>Micromonospora</taxon>
    </lineage>
</organism>
<name>A0AAW4JF50_9ACTN</name>
<gene>
    <name evidence="1" type="ORF">J5U46_09940</name>
</gene>
<comment type="caution">
    <text evidence="1">The sequence shown here is derived from an EMBL/GenBank/DDBJ whole genome shotgun (WGS) entry which is preliminary data.</text>
</comment>
<protein>
    <submittedName>
        <fullName evidence="1">Isoquinoline 1-oxidoreductase</fullName>
    </submittedName>
</protein>
<accession>A0AAW4JF50</accession>
<sequence>MTAPLPPFLGYVLAAPVLVAAAELTAAYPAAARTPSPGVAGMLGLGQIMTAAALPGAALISVEVGPDGTVSFTLPPDRYDGDTSAAELIADGLSVPRRRVRVPPAGARVRPAVGRARGAPHPAVGTRTPVRVAVAVARRRLLEAASAALATPVAGLRLAAGAVTDRAGRRLDIGALAVTAASTSTIAVTVDLTSR</sequence>
<dbReference type="Proteomes" id="UP000669887">
    <property type="component" value="Unassembled WGS sequence"/>
</dbReference>
<proteinExistence type="predicted"/>
<dbReference type="RefSeq" id="WP_208576977.1">
    <property type="nucleotide sequence ID" value="NZ_JAGFVQ010000014.1"/>
</dbReference>
<evidence type="ECO:0000313" key="1">
    <source>
        <dbReference type="EMBL" id="MBO4140463.1"/>
    </source>
</evidence>
<dbReference type="Gene3D" id="3.30.365.10">
    <property type="entry name" value="Aldehyde oxidase/xanthine dehydrogenase, molybdopterin binding domain"/>
    <property type="match status" value="1"/>
</dbReference>